<dbReference type="InterPro" id="IPR029069">
    <property type="entry name" value="HotDog_dom_sf"/>
</dbReference>
<gene>
    <name evidence="1" type="ORF">EV03_1322</name>
</gene>
<dbReference type="Proteomes" id="UP000030392">
    <property type="component" value="Unassembled WGS sequence"/>
</dbReference>
<organism evidence="1 2">
    <name type="scientific">Prochlorococcus marinus str. PAC1</name>
    <dbReference type="NCBI Taxonomy" id="59924"/>
    <lineage>
        <taxon>Bacteria</taxon>
        <taxon>Bacillati</taxon>
        <taxon>Cyanobacteriota</taxon>
        <taxon>Cyanophyceae</taxon>
        <taxon>Synechococcales</taxon>
        <taxon>Prochlorococcaceae</taxon>
        <taxon>Prochlorococcus</taxon>
    </lineage>
</organism>
<comment type="caution">
    <text evidence="1">The sequence shown here is derived from an EMBL/GenBank/DDBJ whole genome shotgun (WGS) entry which is preliminary data.</text>
</comment>
<protein>
    <submittedName>
        <fullName evidence="1">4-hydroxybenzoyl-CoA thioesterase family active site</fullName>
    </submittedName>
</protein>
<evidence type="ECO:0000313" key="2">
    <source>
        <dbReference type="Proteomes" id="UP000030392"/>
    </source>
</evidence>
<dbReference type="AlphaFoldDB" id="A0A0A2C632"/>
<dbReference type="CDD" id="cd00586">
    <property type="entry name" value="4HBT"/>
    <property type="match status" value="1"/>
</dbReference>
<dbReference type="EMBL" id="JNAX01000012">
    <property type="protein sequence ID" value="KGG20360.1"/>
    <property type="molecule type" value="Genomic_DNA"/>
</dbReference>
<dbReference type="Gene3D" id="3.10.129.10">
    <property type="entry name" value="Hotdog Thioesterase"/>
    <property type="match status" value="1"/>
</dbReference>
<sequence>MSSTNNRWILTKTVLPQHTDHAGVMWHGSYLNFLEEGRIDALDKIGHSYPKLSEKGFEIPVVSIQLRYKISFIHGEKILLASQFKLENKIRLTCKTLFLKSNGDIGAEAIIGLVVVRKTNESIKLVRELPVQIKNILLMLEEGPKL</sequence>
<name>A0A0A2C632_PROMR</name>
<accession>A0A0A2C632</accession>
<reference evidence="2" key="1">
    <citation type="journal article" date="2014" name="Sci. Data">
        <title>Genomes of diverse isolates of the marine cyanobacterium Prochlorococcus.</title>
        <authorList>
            <person name="Biller S."/>
            <person name="Berube P."/>
            <person name="Thompson J."/>
            <person name="Kelly L."/>
            <person name="Roggensack S."/>
            <person name="Awad L."/>
            <person name="Roache-Johnson K."/>
            <person name="Ding H."/>
            <person name="Giovannoni S.J."/>
            <person name="Moore L.R."/>
            <person name="Chisholm S.W."/>
        </authorList>
    </citation>
    <scope>NUCLEOTIDE SEQUENCE [LARGE SCALE GENOMIC DNA]</scope>
    <source>
        <strain evidence="2">PAC1</strain>
    </source>
</reference>
<dbReference type="RefSeq" id="WP_036906314.1">
    <property type="nucleotide sequence ID" value="NZ_CP138967.1"/>
</dbReference>
<evidence type="ECO:0000313" key="1">
    <source>
        <dbReference type="EMBL" id="KGG20360.1"/>
    </source>
</evidence>
<proteinExistence type="predicted"/>
<dbReference type="SUPFAM" id="SSF54637">
    <property type="entry name" value="Thioesterase/thiol ester dehydrase-isomerase"/>
    <property type="match status" value="1"/>
</dbReference>
<dbReference type="Pfam" id="PF13279">
    <property type="entry name" value="4HBT_2"/>
    <property type="match status" value="1"/>
</dbReference>